<gene>
    <name evidence="1" type="ORF">NCTC10005_02729</name>
</gene>
<proteinExistence type="predicted"/>
<dbReference type="Proteomes" id="UP000255106">
    <property type="component" value="Unassembled WGS sequence"/>
</dbReference>
<dbReference type="EMBL" id="UGJB01000004">
    <property type="protein sequence ID" value="STQ09995.1"/>
    <property type="molecule type" value="Genomic_DNA"/>
</dbReference>
<name>A0A377LUC9_ENTCL</name>
<protein>
    <submittedName>
        <fullName evidence="1">Penicillin-binding protein 1C</fullName>
    </submittedName>
</protein>
<sequence>MQLSLPGKYQLVAMDEAGKLATLNFELSR</sequence>
<organism evidence="1 2">
    <name type="scientific">Enterobacter cloacae</name>
    <dbReference type="NCBI Taxonomy" id="550"/>
    <lineage>
        <taxon>Bacteria</taxon>
        <taxon>Pseudomonadati</taxon>
        <taxon>Pseudomonadota</taxon>
        <taxon>Gammaproteobacteria</taxon>
        <taxon>Enterobacterales</taxon>
        <taxon>Enterobacteriaceae</taxon>
        <taxon>Enterobacter</taxon>
        <taxon>Enterobacter cloacae complex</taxon>
    </lineage>
</organism>
<accession>A0A377LUC9</accession>
<evidence type="ECO:0000313" key="1">
    <source>
        <dbReference type="EMBL" id="STQ09995.1"/>
    </source>
</evidence>
<evidence type="ECO:0000313" key="2">
    <source>
        <dbReference type="Proteomes" id="UP000255106"/>
    </source>
</evidence>
<dbReference type="AlphaFoldDB" id="A0A377LUC9"/>
<reference evidence="1 2" key="1">
    <citation type="submission" date="2018-06" db="EMBL/GenBank/DDBJ databases">
        <authorList>
            <consortium name="Pathogen Informatics"/>
            <person name="Doyle S."/>
        </authorList>
    </citation>
    <scope>NUCLEOTIDE SEQUENCE [LARGE SCALE GENOMIC DNA]</scope>
    <source>
        <strain evidence="1 2">NCTC10005</strain>
    </source>
</reference>